<gene>
    <name evidence="4" type="ORF">PG996_002984</name>
</gene>
<evidence type="ECO:0000313" key="5">
    <source>
        <dbReference type="Proteomes" id="UP001446871"/>
    </source>
</evidence>
<reference evidence="4 5" key="1">
    <citation type="submission" date="2023-01" db="EMBL/GenBank/DDBJ databases">
        <title>Analysis of 21 Apiospora genomes using comparative genomics revels a genus with tremendous synthesis potential of carbohydrate active enzymes and secondary metabolites.</title>
        <authorList>
            <person name="Sorensen T."/>
        </authorList>
    </citation>
    <scope>NUCLEOTIDE SEQUENCE [LARGE SCALE GENOMIC DNA]</scope>
    <source>
        <strain evidence="4 5">CBS 83171</strain>
    </source>
</reference>
<keyword evidence="3" id="KW-0732">Signal</keyword>
<feature type="chain" id="PRO_5047053618" evidence="3">
    <location>
        <begin position="20"/>
        <end position="374"/>
    </location>
</feature>
<proteinExistence type="predicted"/>
<evidence type="ECO:0000256" key="2">
    <source>
        <dbReference type="SAM" id="Phobius"/>
    </source>
</evidence>
<feature type="transmembrane region" description="Helical" evidence="2">
    <location>
        <begin position="347"/>
        <end position="373"/>
    </location>
</feature>
<comment type="caution">
    <text evidence="4">The sequence shown here is derived from an EMBL/GenBank/DDBJ whole genome shotgun (WGS) entry which is preliminary data.</text>
</comment>
<feature type="compositionally biased region" description="Polar residues" evidence="1">
    <location>
        <begin position="320"/>
        <end position="344"/>
    </location>
</feature>
<keyword evidence="2" id="KW-0812">Transmembrane</keyword>
<feature type="region of interest" description="Disordered" evidence="1">
    <location>
        <begin position="27"/>
        <end position="133"/>
    </location>
</feature>
<feature type="compositionally biased region" description="Polar residues" evidence="1">
    <location>
        <begin position="46"/>
        <end position="58"/>
    </location>
</feature>
<sequence length="374" mass="37057">MVRLTQVAGGAMLFVAANAHNYPVQNDGDYPVQAPPCQVQPPPAAGTTNALSSTDAQGKTSSKPSIPPAAATTPSAPGYGVHTPPAADGKSTSKATTPPAATSSTAAQSKSSTASASKSTEAATTAPGEGYPIATPAIAGVVYSTRYHTISSCAPTVTDCPYGSLTSTIIAIKPTTSVIVPSEKPTGPYPAVPGRPNTTTTVAGEKPTGPAQPEQPGSVVTDCPYGSTTSSVVKVTPPAPAQSQPTTVIVPVPGEKPTGSYPAVPGKPTGEQPAQPQQPTGQYPAQPQQTTEASSPPAPTYPVKSPGESTLAKAIYPTGGFSSTPSNGAASHSQDQPPVPSGTSPGYPVVTAGASVLSVSAAGFVAVAFAAMFL</sequence>
<dbReference type="Proteomes" id="UP001446871">
    <property type="component" value="Unassembled WGS sequence"/>
</dbReference>
<feature type="region of interest" description="Disordered" evidence="1">
    <location>
        <begin position="181"/>
        <end position="345"/>
    </location>
</feature>
<accession>A0ABR1VZY6</accession>
<name>A0ABR1VZY6_9PEZI</name>
<evidence type="ECO:0000256" key="1">
    <source>
        <dbReference type="SAM" id="MobiDB-lite"/>
    </source>
</evidence>
<organism evidence="4 5">
    <name type="scientific">Apiospora saccharicola</name>
    <dbReference type="NCBI Taxonomy" id="335842"/>
    <lineage>
        <taxon>Eukaryota</taxon>
        <taxon>Fungi</taxon>
        <taxon>Dikarya</taxon>
        <taxon>Ascomycota</taxon>
        <taxon>Pezizomycotina</taxon>
        <taxon>Sordariomycetes</taxon>
        <taxon>Xylariomycetidae</taxon>
        <taxon>Amphisphaeriales</taxon>
        <taxon>Apiosporaceae</taxon>
        <taxon>Apiospora</taxon>
    </lineage>
</organism>
<feature type="compositionally biased region" description="Low complexity" evidence="1">
    <location>
        <begin position="59"/>
        <end position="77"/>
    </location>
</feature>
<dbReference type="EMBL" id="JAQQWM010000002">
    <property type="protein sequence ID" value="KAK8076814.1"/>
    <property type="molecule type" value="Genomic_DNA"/>
</dbReference>
<feature type="compositionally biased region" description="Polar residues" evidence="1">
    <location>
        <begin position="272"/>
        <end position="294"/>
    </location>
</feature>
<feature type="signal peptide" evidence="3">
    <location>
        <begin position="1"/>
        <end position="19"/>
    </location>
</feature>
<keyword evidence="2" id="KW-1133">Transmembrane helix</keyword>
<keyword evidence="5" id="KW-1185">Reference proteome</keyword>
<evidence type="ECO:0000256" key="3">
    <source>
        <dbReference type="SAM" id="SignalP"/>
    </source>
</evidence>
<keyword evidence="2" id="KW-0472">Membrane</keyword>
<protein>
    <submittedName>
        <fullName evidence="4">Membrane ycf1</fullName>
    </submittedName>
</protein>
<evidence type="ECO:0000313" key="4">
    <source>
        <dbReference type="EMBL" id="KAK8076814.1"/>
    </source>
</evidence>
<feature type="compositionally biased region" description="Low complexity" evidence="1">
    <location>
        <begin position="90"/>
        <end position="127"/>
    </location>
</feature>